<organism evidence="1">
    <name type="scientific">marine sediment metagenome</name>
    <dbReference type="NCBI Taxonomy" id="412755"/>
    <lineage>
        <taxon>unclassified sequences</taxon>
        <taxon>metagenomes</taxon>
        <taxon>ecological metagenomes</taxon>
    </lineage>
</organism>
<sequence length="62" mass="7162">MAEFPRTKPFWVSGSKWSQIKDTRNRLAKEELLFDEYKRFGGALGGRRFIEQGFPTPPTAIT</sequence>
<name>A0A0F9PEU1_9ZZZZ</name>
<gene>
    <name evidence="1" type="ORF">LCGC14_1146490</name>
</gene>
<protein>
    <submittedName>
        <fullName evidence="1">Uncharacterized protein</fullName>
    </submittedName>
</protein>
<reference evidence="1" key="1">
    <citation type="journal article" date="2015" name="Nature">
        <title>Complex archaea that bridge the gap between prokaryotes and eukaryotes.</title>
        <authorList>
            <person name="Spang A."/>
            <person name="Saw J.H."/>
            <person name="Jorgensen S.L."/>
            <person name="Zaremba-Niedzwiedzka K."/>
            <person name="Martijn J."/>
            <person name="Lind A.E."/>
            <person name="van Eijk R."/>
            <person name="Schleper C."/>
            <person name="Guy L."/>
            <person name="Ettema T.J."/>
        </authorList>
    </citation>
    <scope>NUCLEOTIDE SEQUENCE</scope>
</reference>
<comment type="caution">
    <text evidence="1">The sequence shown here is derived from an EMBL/GenBank/DDBJ whole genome shotgun (WGS) entry which is preliminary data.</text>
</comment>
<proteinExistence type="predicted"/>
<dbReference type="AlphaFoldDB" id="A0A0F9PEU1"/>
<dbReference type="EMBL" id="LAZR01005482">
    <property type="protein sequence ID" value="KKM99565.1"/>
    <property type="molecule type" value="Genomic_DNA"/>
</dbReference>
<feature type="non-terminal residue" evidence="1">
    <location>
        <position position="62"/>
    </location>
</feature>
<accession>A0A0F9PEU1</accession>
<evidence type="ECO:0000313" key="1">
    <source>
        <dbReference type="EMBL" id="KKM99565.1"/>
    </source>
</evidence>